<dbReference type="GO" id="GO:0052913">
    <property type="term" value="F:16S rRNA (guanine(966)-N(2))-methyltransferase activity"/>
    <property type="evidence" value="ECO:0007669"/>
    <property type="project" value="UniProtKB-EC"/>
</dbReference>
<dbReference type="InterPro" id="IPR004398">
    <property type="entry name" value="RNA_MeTrfase_RsmD"/>
</dbReference>
<dbReference type="InterPro" id="IPR029063">
    <property type="entry name" value="SAM-dependent_MTases_sf"/>
</dbReference>
<dbReference type="PANTHER" id="PTHR43542:SF1">
    <property type="entry name" value="METHYLTRANSFERASE"/>
    <property type="match status" value="1"/>
</dbReference>
<evidence type="ECO:0000313" key="4">
    <source>
        <dbReference type="Proteomes" id="UP000253570"/>
    </source>
</evidence>
<dbReference type="InterPro" id="IPR002052">
    <property type="entry name" value="DNA_methylase_N6_adenine_CS"/>
</dbReference>
<dbReference type="GO" id="GO:0003676">
    <property type="term" value="F:nucleic acid binding"/>
    <property type="evidence" value="ECO:0007669"/>
    <property type="project" value="InterPro"/>
</dbReference>
<keyword evidence="2 3" id="KW-0808">Transferase</keyword>
<dbReference type="AlphaFoldDB" id="A0A368DS44"/>
<evidence type="ECO:0000256" key="2">
    <source>
        <dbReference type="ARBA" id="ARBA00022679"/>
    </source>
</evidence>
<reference evidence="3 4" key="1">
    <citation type="journal article" date="2018" name="Microbiome">
        <title>Fine metagenomic profile of the Mediterranean stratified and mixed water columns revealed by assembly and recruitment.</title>
        <authorList>
            <person name="Haro-Moreno J.M."/>
            <person name="Lopez-Perez M."/>
            <person name="De La Torre J.R."/>
            <person name="Picazo A."/>
            <person name="Camacho A."/>
            <person name="Rodriguez-Valera F."/>
        </authorList>
    </citation>
    <scope>NUCLEOTIDE SEQUENCE [LARGE SCALE GENOMIC DNA]</scope>
    <source>
        <strain evidence="3">MED-G57</strain>
    </source>
</reference>
<dbReference type="EMBL" id="QOQD01000003">
    <property type="protein sequence ID" value="RCL74103.1"/>
    <property type="molecule type" value="Genomic_DNA"/>
</dbReference>
<dbReference type="PROSITE" id="PS00092">
    <property type="entry name" value="N6_MTASE"/>
    <property type="match status" value="1"/>
</dbReference>
<dbReference type="Pfam" id="PF03602">
    <property type="entry name" value="Cons_hypoth95"/>
    <property type="match status" value="1"/>
</dbReference>
<organism evidence="3 4">
    <name type="scientific">PS1 clade bacterium</name>
    <dbReference type="NCBI Taxonomy" id="2175152"/>
    <lineage>
        <taxon>Bacteria</taxon>
        <taxon>Pseudomonadati</taxon>
        <taxon>Pseudomonadota</taxon>
        <taxon>Alphaproteobacteria</taxon>
        <taxon>PS1 clade</taxon>
    </lineage>
</organism>
<dbReference type="Gene3D" id="3.40.50.150">
    <property type="entry name" value="Vaccinia Virus protein VP39"/>
    <property type="match status" value="1"/>
</dbReference>
<keyword evidence="1 3" id="KW-0489">Methyltransferase</keyword>
<name>A0A368DS44_9PROT</name>
<evidence type="ECO:0000313" key="3">
    <source>
        <dbReference type="EMBL" id="RCL74103.1"/>
    </source>
</evidence>
<protein>
    <submittedName>
        <fullName evidence="3">16S rRNA (Guanine(966)-N(2))-methyltransferase RsmD</fullName>
        <ecNumber evidence="3">2.1.1.171</ecNumber>
    </submittedName>
</protein>
<accession>A0A368DS44</accession>
<evidence type="ECO:0000256" key="1">
    <source>
        <dbReference type="ARBA" id="ARBA00022603"/>
    </source>
</evidence>
<comment type="caution">
    <text evidence="3">The sequence shown here is derived from an EMBL/GenBank/DDBJ whole genome shotgun (WGS) entry which is preliminary data.</text>
</comment>
<dbReference type="Proteomes" id="UP000253570">
    <property type="component" value="Unassembled WGS sequence"/>
</dbReference>
<gene>
    <name evidence="3" type="primary">rsmD</name>
    <name evidence="3" type="ORF">DBW71_01510</name>
</gene>
<proteinExistence type="predicted"/>
<dbReference type="PIRSF" id="PIRSF004553">
    <property type="entry name" value="CHP00095"/>
    <property type="match status" value="1"/>
</dbReference>
<dbReference type="NCBIfam" id="TIGR00095">
    <property type="entry name" value="16S rRNA (guanine(966)-N(2))-methyltransferase RsmD"/>
    <property type="match status" value="1"/>
</dbReference>
<dbReference type="EC" id="2.1.1.171" evidence="3"/>
<dbReference type="CDD" id="cd02440">
    <property type="entry name" value="AdoMet_MTases"/>
    <property type="match status" value="1"/>
</dbReference>
<dbReference type="SUPFAM" id="SSF53335">
    <property type="entry name" value="S-adenosyl-L-methionine-dependent methyltransferases"/>
    <property type="match status" value="1"/>
</dbReference>
<dbReference type="PANTHER" id="PTHR43542">
    <property type="entry name" value="METHYLTRANSFERASE"/>
    <property type="match status" value="1"/>
</dbReference>
<sequence>MRVISGIAKGKKLVSSNDKKIRPTSDKVKMAIYNIIEHGNISFSLYNKNVLDLFSGSGSLGIEALSRGSAHCLFIDISKISQKICRTNLENCNLLNKSKNLVFNISNSKKFESEKKFDLIFADPPYNKNYISTVFAFILKNELLNKNGLLVVEEDKKSKIIEDENFELICKKIYGNSQVLFFQFKLRSLK</sequence>